<accession>A0A2M7X414</accession>
<dbReference type="InterPro" id="IPR011701">
    <property type="entry name" value="MFS"/>
</dbReference>
<evidence type="ECO:0000256" key="6">
    <source>
        <dbReference type="ARBA" id="ARBA00023136"/>
    </source>
</evidence>
<feature type="transmembrane region" description="Helical" evidence="7">
    <location>
        <begin position="31"/>
        <end position="54"/>
    </location>
</feature>
<feature type="transmembrane region" description="Helical" evidence="7">
    <location>
        <begin position="120"/>
        <end position="146"/>
    </location>
</feature>
<dbReference type="Gene3D" id="1.20.1250.20">
    <property type="entry name" value="MFS general substrate transporter like domains"/>
    <property type="match status" value="1"/>
</dbReference>
<evidence type="ECO:0000256" key="7">
    <source>
        <dbReference type="SAM" id="Phobius"/>
    </source>
</evidence>
<keyword evidence="4 7" id="KW-0812">Transmembrane</keyword>
<feature type="transmembrane region" description="Helical" evidence="7">
    <location>
        <begin position="427"/>
        <end position="446"/>
    </location>
</feature>
<dbReference type="PANTHER" id="PTHR43266:SF2">
    <property type="entry name" value="MAJOR FACILITATOR SUPERFAMILY (MFS) PROFILE DOMAIN-CONTAINING PROTEIN"/>
    <property type="match status" value="1"/>
</dbReference>
<dbReference type="InterPro" id="IPR036259">
    <property type="entry name" value="MFS_trans_sf"/>
</dbReference>
<dbReference type="CDD" id="cd06173">
    <property type="entry name" value="MFS_MefA_like"/>
    <property type="match status" value="1"/>
</dbReference>
<dbReference type="EMBL" id="PFWY01000061">
    <property type="protein sequence ID" value="PJA40924.1"/>
    <property type="molecule type" value="Genomic_DNA"/>
</dbReference>
<dbReference type="AlphaFoldDB" id="A0A2M7X414"/>
<dbReference type="PROSITE" id="PS50850">
    <property type="entry name" value="MFS"/>
    <property type="match status" value="1"/>
</dbReference>
<feature type="transmembrane region" description="Helical" evidence="7">
    <location>
        <begin position="361"/>
        <end position="382"/>
    </location>
</feature>
<sequence>MDSNHHEIQEKAKQLIKQKKSKFFILKNREFLKLWSAQVFSQLAINLLNFVLAVTVYDTTHSNQSVSYVVISFGLAAFLFGAPAGVFVDKMDKKKTLFYSTAIRFLVVLLFLFITHSLWITIAIAFVLNSVTQFFFPAEAASIAILVEKKYLLSANSLYTITYYLTQIVGYMGAGLMLTVMDYREVLIIITVLFLVASFFISLIKFPKQKGELNVPSSFFMNEIVSEFKDGLRYIRNNKKIQIILTYLGLSQIMIGMFVSLLPGYAVTVLGLKVHDSGLYLIGPSILGMIVAAATLSLLKSSNKIENKIINIGAIFAAISIFAMALTQRIPIERVKQVTGQMNGFQAYLPNEINKFLGVDLIMFAVIFMFLVGFSNSLVVIVNSTKLQRETDEKLRGRVFGVLQTIVTVTAFLPVVLTGYLADTLGVNKVLFIVAIFILLVHLSILKIRSKIV</sequence>
<dbReference type="Pfam" id="PF07690">
    <property type="entry name" value="MFS_1"/>
    <property type="match status" value="1"/>
</dbReference>
<dbReference type="SUPFAM" id="SSF103473">
    <property type="entry name" value="MFS general substrate transporter"/>
    <property type="match status" value="1"/>
</dbReference>
<protein>
    <recommendedName>
        <fullName evidence="8">Major facilitator superfamily (MFS) profile domain-containing protein</fullName>
    </recommendedName>
</protein>
<reference evidence="10" key="1">
    <citation type="submission" date="2017-09" db="EMBL/GenBank/DDBJ databases">
        <title>Depth-based differentiation of microbial function through sediment-hosted aquifers and enrichment of novel symbionts in the deep terrestrial subsurface.</title>
        <authorList>
            <person name="Probst A.J."/>
            <person name="Ladd B."/>
            <person name="Jarett J.K."/>
            <person name="Geller-Mcgrath D.E."/>
            <person name="Sieber C.M.K."/>
            <person name="Emerson J.B."/>
            <person name="Anantharaman K."/>
            <person name="Thomas B.C."/>
            <person name="Malmstrom R."/>
            <person name="Stieglmeier M."/>
            <person name="Klingl A."/>
            <person name="Woyke T."/>
            <person name="Ryan C.M."/>
            <person name="Banfield J.F."/>
        </authorList>
    </citation>
    <scope>NUCLEOTIDE SEQUENCE [LARGE SCALE GENOMIC DNA]</scope>
</reference>
<evidence type="ECO:0000256" key="5">
    <source>
        <dbReference type="ARBA" id="ARBA00022989"/>
    </source>
</evidence>
<evidence type="ECO:0000256" key="4">
    <source>
        <dbReference type="ARBA" id="ARBA00022692"/>
    </source>
</evidence>
<comment type="subcellular location">
    <subcellularLocation>
        <location evidence="1">Cell membrane</location>
        <topology evidence="1">Multi-pass membrane protein</topology>
    </subcellularLocation>
</comment>
<evidence type="ECO:0000259" key="8">
    <source>
        <dbReference type="PROSITE" id="PS50850"/>
    </source>
</evidence>
<dbReference type="PANTHER" id="PTHR43266">
    <property type="entry name" value="MACROLIDE-EFFLUX PROTEIN"/>
    <property type="match status" value="1"/>
</dbReference>
<keyword evidence="2" id="KW-0813">Transport</keyword>
<dbReference type="GO" id="GO:0005886">
    <property type="term" value="C:plasma membrane"/>
    <property type="evidence" value="ECO:0007669"/>
    <property type="project" value="UniProtKB-SubCell"/>
</dbReference>
<organism evidence="9 10">
    <name type="scientific">candidate division WWE3 bacterium CG_4_9_14_3_um_filter_34_6</name>
    <dbReference type="NCBI Taxonomy" id="1975079"/>
    <lineage>
        <taxon>Bacteria</taxon>
        <taxon>Katanobacteria</taxon>
    </lineage>
</organism>
<feature type="transmembrane region" description="Helical" evidence="7">
    <location>
        <begin position="278"/>
        <end position="297"/>
    </location>
</feature>
<gene>
    <name evidence="9" type="ORF">CO178_01345</name>
</gene>
<feature type="domain" description="Major facilitator superfamily (MFS) profile" evidence="8">
    <location>
        <begin position="30"/>
        <end position="453"/>
    </location>
</feature>
<evidence type="ECO:0000256" key="1">
    <source>
        <dbReference type="ARBA" id="ARBA00004651"/>
    </source>
</evidence>
<keyword evidence="5 7" id="KW-1133">Transmembrane helix</keyword>
<feature type="transmembrane region" description="Helical" evidence="7">
    <location>
        <begin position="66"/>
        <end position="88"/>
    </location>
</feature>
<comment type="caution">
    <text evidence="9">The sequence shown here is derived from an EMBL/GenBank/DDBJ whole genome shotgun (WGS) entry which is preliminary data.</text>
</comment>
<feature type="transmembrane region" description="Helical" evidence="7">
    <location>
        <begin position="186"/>
        <end position="204"/>
    </location>
</feature>
<evidence type="ECO:0000313" key="9">
    <source>
        <dbReference type="EMBL" id="PJA40924.1"/>
    </source>
</evidence>
<dbReference type="Proteomes" id="UP000230683">
    <property type="component" value="Unassembled WGS sequence"/>
</dbReference>
<name>A0A2M7X414_UNCKA</name>
<proteinExistence type="predicted"/>
<evidence type="ECO:0000256" key="3">
    <source>
        <dbReference type="ARBA" id="ARBA00022475"/>
    </source>
</evidence>
<feature type="transmembrane region" description="Helical" evidence="7">
    <location>
        <begin position="243"/>
        <end position="266"/>
    </location>
</feature>
<feature type="transmembrane region" description="Helical" evidence="7">
    <location>
        <begin position="158"/>
        <end position="180"/>
    </location>
</feature>
<feature type="transmembrane region" description="Helical" evidence="7">
    <location>
        <begin position="309"/>
        <end position="327"/>
    </location>
</feature>
<evidence type="ECO:0000313" key="10">
    <source>
        <dbReference type="Proteomes" id="UP000230683"/>
    </source>
</evidence>
<feature type="transmembrane region" description="Helical" evidence="7">
    <location>
        <begin position="97"/>
        <end position="114"/>
    </location>
</feature>
<dbReference type="GO" id="GO:0022857">
    <property type="term" value="F:transmembrane transporter activity"/>
    <property type="evidence" value="ECO:0007669"/>
    <property type="project" value="InterPro"/>
</dbReference>
<keyword evidence="3" id="KW-1003">Cell membrane</keyword>
<feature type="transmembrane region" description="Helical" evidence="7">
    <location>
        <begin position="402"/>
        <end position="421"/>
    </location>
</feature>
<keyword evidence="6 7" id="KW-0472">Membrane</keyword>
<evidence type="ECO:0000256" key="2">
    <source>
        <dbReference type="ARBA" id="ARBA00022448"/>
    </source>
</evidence>
<dbReference type="InterPro" id="IPR020846">
    <property type="entry name" value="MFS_dom"/>
</dbReference>